<dbReference type="Proteomes" id="UP001160483">
    <property type="component" value="Unassembled WGS sequence"/>
</dbReference>
<accession>A0AAU9KYL8</accession>
<evidence type="ECO:0000313" key="2">
    <source>
        <dbReference type="EMBL" id="CAH0478430.1"/>
    </source>
</evidence>
<feature type="region of interest" description="Disordered" evidence="1">
    <location>
        <begin position="41"/>
        <end position="73"/>
    </location>
</feature>
<protein>
    <recommendedName>
        <fullName evidence="4">DNA-directed RNA polymerase</fullName>
    </recommendedName>
</protein>
<evidence type="ECO:0008006" key="4">
    <source>
        <dbReference type="Google" id="ProtNLM"/>
    </source>
</evidence>
<proteinExistence type="predicted"/>
<gene>
    <name evidence="2" type="ORF">PBS003_LOCUS5127</name>
</gene>
<comment type="caution">
    <text evidence="2">The sequence shown here is derived from an EMBL/GenBank/DDBJ whole genome shotgun (WGS) entry which is preliminary data.</text>
</comment>
<dbReference type="AlphaFoldDB" id="A0AAU9KYL8"/>
<sequence>MTCIADTEKIPIKTGLVTSDKITATRKKPCTALSETCKVNLPRPDGQTFHHDDVEPRHSIHSQGEGMGSRSKVRGRDFAAGDHVPIVNPQPIVRMEAQWSPFFHTALKLHQPNTGN</sequence>
<evidence type="ECO:0000313" key="3">
    <source>
        <dbReference type="Proteomes" id="UP001160483"/>
    </source>
</evidence>
<feature type="compositionally biased region" description="Basic and acidic residues" evidence="1">
    <location>
        <begin position="48"/>
        <end position="58"/>
    </location>
</feature>
<reference evidence="2" key="1">
    <citation type="submission" date="2021-11" db="EMBL/GenBank/DDBJ databases">
        <authorList>
            <person name="Islam A."/>
            <person name="Islam S."/>
            <person name="Flora M.S."/>
            <person name="Rahman M."/>
            <person name="Ziaur R.M."/>
            <person name="Epstein J.H."/>
            <person name="Hassan M."/>
            <person name="Klassen M."/>
            <person name="Woodard K."/>
            <person name="Webb A."/>
            <person name="Webby R.J."/>
            <person name="El Zowalaty M.E."/>
        </authorList>
    </citation>
    <scope>NUCLEOTIDE SEQUENCE</scope>
    <source>
        <strain evidence="2">Pbs3</strain>
    </source>
</reference>
<name>A0AAU9KYL8_9STRA</name>
<evidence type="ECO:0000256" key="1">
    <source>
        <dbReference type="SAM" id="MobiDB-lite"/>
    </source>
</evidence>
<dbReference type="EMBL" id="CAKKTJ010000245">
    <property type="protein sequence ID" value="CAH0478430.1"/>
    <property type="molecule type" value="Genomic_DNA"/>
</dbReference>
<organism evidence="2 3">
    <name type="scientific">Peronospora belbahrii</name>
    <dbReference type="NCBI Taxonomy" id="622444"/>
    <lineage>
        <taxon>Eukaryota</taxon>
        <taxon>Sar</taxon>
        <taxon>Stramenopiles</taxon>
        <taxon>Oomycota</taxon>
        <taxon>Peronosporomycetes</taxon>
        <taxon>Peronosporales</taxon>
        <taxon>Peronosporaceae</taxon>
        <taxon>Peronospora</taxon>
    </lineage>
</organism>